<dbReference type="Gene3D" id="3.40.50.1820">
    <property type="entry name" value="alpha/beta hydrolase"/>
    <property type="match status" value="1"/>
</dbReference>
<dbReference type="OrthoDB" id="9808398at2"/>
<dbReference type="Proteomes" id="UP000295055">
    <property type="component" value="Unassembled WGS sequence"/>
</dbReference>
<dbReference type="PANTHER" id="PTHR42916:SF1">
    <property type="entry name" value="PROTEIN PHYLLO, CHLOROPLASTIC"/>
    <property type="match status" value="1"/>
</dbReference>
<dbReference type="HAMAP" id="MF_01660">
    <property type="entry name" value="MenH"/>
    <property type="match status" value="1"/>
</dbReference>
<dbReference type="InterPro" id="IPR029058">
    <property type="entry name" value="AB_hydrolase_fold"/>
</dbReference>
<dbReference type="EC" id="4.2.99.20" evidence="3 4"/>
<comment type="pathway">
    <text evidence="3">Quinol/quinone metabolism; 1,4-dihydroxy-2-naphthoate biosynthesis; 1,4-dihydroxy-2-naphthoate from chorismate: step 3/7.</text>
</comment>
<evidence type="ECO:0000256" key="3">
    <source>
        <dbReference type="HAMAP-Rule" id="MF_01660"/>
    </source>
</evidence>
<dbReference type="Pfam" id="PF00561">
    <property type="entry name" value="Abhydrolase_1"/>
    <property type="match status" value="1"/>
</dbReference>
<evidence type="ECO:0000259" key="5">
    <source>
        <dbReference type="Pfam" id="PF00561"/>
    </source>
</evidence>
<comment type="catalytic activity">
    <reaction evidence="3">
        <text>5-enolpyruvoyl-6-hydroxy-2-succinyl-cyclohex-3-ene-1-carboxylate = (1R,6R)-6-hydroxy-2-succinyl-cyclohexa-2,4-diene-1-carboxylate + pyruvate</text>
        <dbReference type="Rhea" id="RHEA:25597"/>
        <dbReference type="ChEBI" id="CHEBI:15361"/>
        <dbReference type="ChEBI" id="CHEBI:58689"/>
        <dbReference type="ChEBI" id="CHEBI:58818"/>
        <dbReference type="EC" id="4.2.99.20"/>
    </reaction>
</comment>
<dbReference type="NCBIfam" id="TIGR03695">
    <property type="entry name" value="menH_SHCHC"/>
    <property type="match status" value="1"/>
</dbReference>
<comment type="similarity">
    <text evidence="3">Belongs to the AB hydrolase superfamily. MenH family.</text>
</comment>
<dbReference type="AlphaFoldDB" id="A0A4R3NPN9"/>
<dbReference type="NCBIfam" id="NF008340">
    <property type="entry name" value="PRK11126.1"/>
    <property type="match status" value="1"/>
</dbReference>
<gene>
    <name evidence="3" type="primary">menH</name>
    <name evidence="6" type="ORF">EC835_102211</name>
</gene>
<dbReference type="SUPFAM" id="SSF53474">
    <property type="entry name" value="alpha/beta-Hydrolases"/>
    <property type="match status" value="1"/>
</dbReference>
<feature type="domain" description="AB hydrolase-1" evidence="5">
    <location>
        <begin position="20"/>
        <end position="245"/>
    </location>
</feature>
<dbReference type="UniPathway" id="UPA00079"/>
<reference evidence="6 7" key="1">
    <citation type="submission" date="2019-03" db="EMBL/GenBank/DDBJ databases">
        <title>Genomic analyses of the natural microbiome of Caenorhabditis elegans.</title>
        <authorList>
            <person name="Samuel B."/>
        </authorList>
    </citation>
    <scope>NUCLEOTIDE SEQUENCE [LARGE SCALE GENOMIC DNA]</scope>
    <source>
        <strain evidence="6 7">JUb102</strain>
    </source>
</reference>
<comment type="function">
    <text evidence="3">Catalyzes a proton abstraction reaction that results in 2,5-elimination of pyruvate from 2-succinyl-5-enolpyruvyl-6-hydroxy-3-cyclohexene-1-carboxylate (SEPHCHC) and the formation of 2-succinyl-6-hydroxy-2,4-cyclohexadiene-1-carboxylate (SHCHC).</text>
</comment>
<evidence type="ECO:0000313" key="6">
    <source>
        <dbReference type="EMBL" id="TCT36758.1"/>
    </source>
</evidence>
<dbReference type="GO" id="GO:0009234">
    <property type="term" value="P:menaquinone biosynthetic process"/>
    <property type="evidence" value="ECO:0007669"/>
    <property type="project" value="UniProtKB-UniRule"/>
</dbReference>
<dbReference type="PANTHER" id="PTHR42916">
    <property type="entry name" value="2-SUCCINYL-5-ENOLPYRUVYL-6-HYDROXY-3-CYCLOHEXENE-1-CARBOXYLATE SYNTHASE"/>
    <property type="match status" value="1"/>
</dbReference>
<keyword evidence="1 3" id="KW-0474">Menaquinone biosynthesis</keyword>
<evidence type="ECO:0000256" key="2">
    <source>
        <dbReference type="ARBA" id="ARBA00023239"/>
    </source>
</evidence>
<evidence type="ECO:0000256" key="1">
    <source>
        <dbReference type="ARBA" id="ARBA00022428"/>
    </source>
</evidence>
<comment type="subunit">
    <text evidence="3">Monomer.</text>
</comment>
<evidence type="ECO:0000313" key="7">
    <source>
        <dbReference type="Proteomes" id="UP000295055"/>
    </source>
</evidence>
<dbReference type="GO" id="GO:0070205">
    <property type="term" value="F:2-succinyl-6-hydroxy-2,4-cyclohexadiene-1-carboxylate synthase activity"/>
    <property type="evidence" value="ECO:0007669"/>
    <property type="project" value="UniProtKB-UniRule"/>
</dbReference>
<comment type="pathway">
    <text evidence="3">Quinol/quinone metabolism; menaquinone biosynthesis.</text>
</comment>
<accession>A0A4R3NPN9</accession>
<dbReference type="InterPro" id="IPR000073">
    <property type="entry name" value="AB_hydrolase_1"/>
</dbReference>
<keyword evidence="2 3" id="KW-0456">Lyase</keyword>
<name>A0A4R3NPN9_9GAMM</name>
<dbReference type="InterPro" id="IPR022485">
    <property type="entry name" value="SHCHC_synthase_MenH"/>
</dbReference>
<sequence>MLAAHYYPSQEQPANGKKTPWLVFLHGLLGSHDDWSSIVEACPNYPRLVVDLPGHGDSRNIGCQGFVDFDTQLTQLLARYSVSQYVLIGYSLGARLAMHFACFSTHQGLQGLVIEGGNVGLQSEQERIARADNDHRWAERFRHQPIEQVLNDWYQQAVFADLTSAQREKLVALRGQNNPLAVADMLENTSLSKQPFLAESLKQLSVPYCYFCGEKDQKFRGVSQQYALPFTLIENAGHNAHRENPQHYAAALHYFLSHCG</sequence>
<dbReference type="EMBL" id="SMAS01000002">
    <property type="protein sequence ID" value="TCT36758.1"/>
    <property type="molecule type" value="Genomic_DNA"/>
</dbReference>
<protein>
    <recommendedName>
        <fullName evidence="3 4">2-succinyl-6-hydroxy-2,4-cyclohexadiene-1-carboxylate synthase</fullName>
        <shortName evidence="3">SHCHC synthase</shortName>
        <ecNumber evidence="3 4">4.2.99.20</ecNumber>
    </recommendedName>
</protein>
<organism evidence="6 7">
    <name type="scientific">Providencia alcalifaciens</name>
    <dbReference type="NCBI Taxonomy" id="126385"/>
    <lineage>
        <taxon>Bacteria</taxon>
        <taxon>Pseudomonadati</taxon>
        <taxon>Pseudomonadota</taxon>
        <taxon>Gammaproteobacteria</taxon>
        <taxon>Enterobacterales</taxon>
        <taxon>Morganellaceae</taxon>
        <taxon>Providencia</taxon>
    </lineage>
</organism>
<comment type="caution">
    <text evidence="6">The sequence shown here is derived from an EMBL/GenBank/DDBJ whole genome shotgun (WGS) entry which is preliminary data.</text>
</comment>
<evidence type="ECO:0000256" key="4">
    <source>
        <dbReference type="NCBIfam" id="TIGR03695"/>
    </source>
</evidence>
<proteinExistence type="inferred from homology"/>
<dbReference type="RefSeq" id="WP_132495428.1">
    <property type="nucleotide sequence ID" value="NZ_SMAS01000002.1"/>
</dbReference>
<dbReference type="UniPathway" id="UPA01057">
    <property type="reaction ID" value="UER00900"/>
</dbReference>